<dbReference type="STRING" id="3469.A0A4Y7J3W4"/>
<name>A0A4Y7J3W4_PAPSO</name>
<evidence type="ECO:0000313" key="2">
    <source>
        <dbReference type="EMBL" id="RZC54448.1"/>
    </source>
</evidence>
<accession>A0A4Y7J3W4</accession>
<evidence type="ECO:0000256" key="1">
    <source>
        <dbReference type="SAM" id="MobiDB-lite"/>
    </source>
</evidence>
<dbReference type="Gramene" id="RZC54448">
    <property type="protein sequence ID" value="RZC54448"/>
    <property type="gene ID" value="C5167_013292"/>
</dbReference>
<dbReference type="PANTHER" id="PTHR34194:SF2">
    <property type="entry name" value="F14J8.16 PROTEIN"/>
    <property type="match status" value="1"/>
</dbReference>
<protein>
    <submittedName>
        <fullName evidence="2">Uncharacterized protein</fullName>
    </submittedName>
</protein>
<dbReference type="OMA" id="FKNHMKP"/>
<feature type="region of interest" description="Disordered" evidence="1">
    <location>
        <begin position="25"/>
        <end position="101"/>
    </location>
</feature>
<feature type="compositionally biased region" description="Acidic residues" evidence="1">
    <location>
        <begin position="148"/>
        <end position="165"/>
    </location>
</feature>
<dbReference type="Proteomes" id="UP000316621">
    <property type="component" value="Chromosome 3"/>
</dbReference>
<keyword evidence="3" id="KW-1185">Reference proteome</keyword>
<organism evidence="2 3">
    <name type="scientific">Papaver somniferum</name>
    <name type="common">Opium poppy</name>
    <dbReference type="NCBI Taxonomy" id="3469"/>
    <lineage>
        <taxon>Eukaryota</taxon>
        <taxon>Viridiplantae</taxon>
        <taxon>Streptophyta</taxon>
        <taxon>Embryophyta</taxon>
        <taxon>Tracheophyta</taxon>
        <taxon>Spermatophyta</taxon>
        <taxon>Magnoliopsida</taxon>
        <taxon>Ranunculales</taxon>
        <taxon>Papaveraceae</taxon>
        <taxon>Papaveroideae</taxon>
        <taxon>Papaver</taxon>
    </lineage>
</organism>
<dbReference type="PANTHER" id="PTHR34194">
    <property type="entry name" value="F14J8.16 PROTEIN"/>
    <property type="match status" value="1"/>
</dbReference>
<dbReference type="EMBL" id="CM010717">
    <property type="protein sequence ID" value="RZC54448.1"/>
    <property type="molecule type" value="Genomic_DNA"/>
</dbReference>
<dbReference type="OrthoDB" id="298344at2759"/>
<feature type="region of interest" description="Disordered" evidence="1">
    <location>
        <begin position="233"/>
        <end position="313"/>
    </location>
</feature>
<gene>
    <name evidence="2" type="ORF">C5167_013292</name>
</gene>
<feature type="region of interest" description="Disordered" evidence="1">
    <location>
        <begin position="142"/>
        <end position="165"/>
    </location>
</feature>
<reference evidence="2 3" key="1">
    <citation type="journal article" date="2018" name="Science">
        <title>The opium poppy genome and morphinan production.</title>
        <authorList>
            <person name="Guo L."/>
            <person name="Winzer T."/>
            <person name="Yang X."/>
            <person name="Li Y."/>
            <person name="Ning Z."/>
            <person name="He Z."/>
            <person name="Teodor R."/>
            <person name="Lu Y."/>
            <person name="Bowser T.A."/>
            <person name="Graham I.A."/>
            <person name="Ye K."/>
        </authorList>
    </citation>
    <scope>NUCLEOTIDE SEQUENCE [LARGE SCALE GENOMIC DNA]</scope>
    <source>
        <strain evidence="3">cv. HN1</strain>
        <tissue evidence="2">Leaves</tissue>
    </source>
</reference>
<dbReference type="AlphaFoldDB" id="A0A4Y7J3W4"/>
<evidence type="ECO:0000313" key="3">
    <source>
        <dbReference type="Proteomes" id="UP000316621"/>
    </source>
</evidence>
<proteinExistence type="predicted"/>
<sequence length="533" mass="61879">MRSLERPLVRNTYYGYVGESSKQAENSFKNHMKPKPSYGYIGESSKQGEKRNSFKNHMKPKFSSQKITRRRTSSPKSSRSQTHKRARQLSSSSDDDDVDMMKGFSGRKHFVEKMGRKRRKVHVLEGDDFEADPDYVMYLKTLNGDKDDGADDNEDSIEEEEEDDRNEGIHVGIDMEMEMDGNGIDVVDDLDPEYKMFLANLREDGKSYVLEMTSEKGKSVYVKYEEPLPVQSDDLGGNIGHEGKRGYATKKIRKDGLKEMPSTSLPPRPSKGKSMPINDSHRMPLPPKCIKRNSSSRPTPVPPKGIKRNIDDCHQTKEYSKRKSRLINDSHSFLDEFKLEPTSMVDESYYMFLKSVRLRGRAMFLMTDDMILEYGEENMVTPSVPYGVPYSKLEFGLRKPQKRHQLHMDEDYLATDDARSEYKKKLLKIINMPYDVTEYRDKYDLASEREPIKRFRETRRSSVNYETDEMGRSYFDHYSDLKEMVDRAREQGNARRALLLLRCLFFYNETVAQEGSFVPWRKASFMSQILGPA</sequence>